<dbReference type="EMBL" id="NSGR01000008">
    <property type="protein sequence ID" value="PCH12536.1"/>
    <property type="molecule type" value="Genomic_DNA"/>
</dbReference>
<dbReference type="InterPro" id="IPR020471">
    <property type="entry name" value="AKR"/>
</dbReference>
<evidence type="ECO:0000313" key="5">
    <source>
        <dbReference type="Proteomes" id="UP000217465"/>
    </source>
</evidence>
<gene>
    <name evidence="4" type="primary">yvgN_2</name>
    <name evidence="4" type="ORF">A9Y57_01255</name>
</gene>
<dbReference type="Gene3D" id="3.20.20.100">
    <property type="entry name" value="NADP-dependent oxidoreductase domain"/>
    <property type="match status" value="1"/>
</dbReference>
<accession>A0A1S1ZNJ7</accession>
<dbReference type="GO" id="GO:0016616">
    <property type="term" value="F:oxidoreductase activity, acting on the CH-OH group of donors, NAD or NADP as acceptor"/>
    <property type="evidence" value="ECO:0007669"/>
    <property type="project" value="UniProtKB-ARBA"/>
</dbReference>
<dbReference type="PIRSF" id="PIRSF000097">
    <property type="entry name" value="AKR"/>
    <property type="match status" value="1"/>
</dbReference>
<comment type="caution">
    <text evidence="4">The sequence shown here is derived from an EMBL/GenBank/DDBJ whole genome shotgun (WGS) entry which is preliminary data.</text>
</comment>
<comment type="similarity">
    <text evidence="1">Belongs to the aldo/keto reductase family.</text>
</comment>
<name>A0A1S1ZNJ7_9STRE</name>
<dbReference type="AlphaFoldDB" id="A0A1S1ZNJ7"/>
<dbReference type="PANTHER" id="PTHR43827:SF3">
    <property type="entry name" value="NADP-DEPENDENT OXIDOREDUCTASE DOMAIN-CONTAINING PROTEIN"/>
    <property type="match status" value="1"/>
</dbReference>
<evidence type="ECO:0000256" key="3">
    <source>
        <dbReference type="ARBA" id="ARBA00023002"/>
    </source>
</evidence>
<protein>
    <submittedName>
        <fullName evidence="4">Glyoxal reductase</fullName>
    </submittedName>
</protein>
<reference evidence="4 5" key="1">
    <citation type="submission" date="2016-06" db="EMBL/GenBank/DDBJ databases">
        <authorList>
            <person name="Haines A.N."/>
            <person name="Council K.R."/>
        </authorList>
    </citation>
    <scope>NUCLEOTIDE SEQUENCE [LARGE SCALE GENOMIC DNA]</scope>
    <source>
        <strain evidence="4 5">SP158-29</strain>
    </source>
</reference>
<dbReference type="PANTHER" id="PTHR43827">
    <property type="entry name" value="2,5-DIKETO-D-GLUCONIC ACID REDUCTASE"/>
    <property type="match status" value="1"/>
</dbReference>
<dbReference type="InterPro" id="IPR018170">
    <property type="entry name" value="Aldo/ket_reductase_CS"/>
</dbReference>
<evidence type="ECO:0000256" key="1">
    <source>
        <dbReference type="ARBA" id="ARBA00007905"/>
    </source>
</evidence>
<evidence type="ECO:0000256" key="2">
    <source>
        <dbReference type="ARBA" id="ARBA00022857"/>
    </source>
</evidence>
<evidence type="ECO:0000313" key="4">
    <source>
        <dbReference type="EMBL" id="PCH12536.1"/>
    </source>
</evidence>
<keyword evidence="2" id="KW-0521">NADP</keyword>
<dbReference type="InterPro" id="IPR023210">
    <property type="entry name" value="NADP_OxRdtase_dom"/>
</dbReference>
<dbReference type="SUPFAM" id="SSF51430">
    <property type="entry name" value="NAD(P)-linked oxidoreductase"/>
    <property type="match status" value="1"/>
</dbReference>
<proteinExistence type="inferred from homology"/>
<dbReference type="PROSITE" id="PS00062">
    <property type="entry name" value="ALDOKETO_REDUCTASE_2"/>
    <property type="match status" value="1"/>
</dbReference>
<dbReference type="FunFam" id="3.20.20.100:FF:000015">
    <property type="entry name" value="Oxidoreductase, aldo/keto reductase family"/>
    <property type="match status" value="1"/>
</dbReference>
<keyword evidence="3" id="KW-0560">Oxidoreductase</keyword>
<dbReference type="Proteomes" id="UP000217465">
    <property type="component" value="Unassembled WGS sequence"/>
</dbReference>
<dbReference type="Pfam" id="PF00248">
    <property type="entry name" value="Aldo_ket_red"/>
    <property type="match status" value="1"/>
</dbReference>
<dbReference type="PRINTS" id="PR00069">
    <property type="entry name" value="ALDKETRDTASE"/>
</dbReference>
<sequence>MVETVKMNNGLNIPVLGLGTWMINDENVESVVSQALKLGYRHIDSAQAYGNEAGVGKGIFVSGIPREEIFVTSKVAAEHKNYDDAAASIDESLKKLGLDYLDLMIIHSPQPWTEWRQTDKNYDKGNMEAWRALEDAQKAGKVKSIGVSNFLINDLKNILKHGTVKPVVNQILTHIGNTPFDLIEFCQKEDIILEAYSPIAHGQALQNPTIIEMAEKYQVSTAQLCIKYVMQLGMVALPKSTNPNHMLTNMKLDFTVDSKDMTILKAINVTDYGEYTKFPVFSGK</sequence>
<dbReference type="PROSITE" id="PS00798">
    <property type="entry name" value="ALDOKETO_REDUCTASE_1"/>
    <property type="match status" value="1"/>
</dbReference>
<dbReference type="RefSeq" id="WP_003108287.1">
    <property type="nucleotide sequence ID" value="NZ_CBCPIC010000012.1"/>
</dbReference>
<organism evidence="4 5">
    <name type="scientific">Streptococcus parauberis</name>
    <dbReference type="NCBI Taxonomy" id="1348"/>
    <lineage>
        <taxon>Bacteria</taxon>
        <taxon>Bacillati</taxon>
        <taxon>Bacillota</taxon>
        <taxon>Bacilli</taxon>
        <taxon>Lactobacillales</taxon>
        <taxon>Streptococcaceae</taxon>
        <taxon>Streptococcus</taxon>
    </lineage>
</organism>
<dbReference type="InterPro" id="IPR036812">
    <property type="entry name" value="NAD(P)_OxRdtase_dom_sf"/>
</dbReference>
<dbReference type="CDD" id="cd19071">
    <property type="entry name" value="AKR_AKR1-5-like"/>
    <property type="match status" value="1"/>
</dbReference>
<dbReference type="OrthoDB" id="9804790at2"/>